<sequence>MRSLPAMTSKYFPPRTPPTLVQQTPPSRVPVELIPLILEHIVPHFPPPPPTVGCANIARWKLYKKNRSAFAQLATVSQSWYPFAQEQLLRTLVVVWLDESIRGIHALLSRLGSSVRVLVVWNPLDTTYRNCTAEIGTVVPAREFSDIANGCFALTTRLMRMECYGANEMFWSGYGNPLPALRPPIVRSLKMQLEGGRASVNETRLSAALSLLAPSLHELELENWMWWSRRTSKFRLQAAPLSRLHTLRLINCAATGEEVIALLQGSRGTLRKLEILNPAKLNEEGVASVLKSGGLGQRLDYLTVLGTEPKMYLKYCSSLTTFVCLSCSKPDIFASLPDTLQRLAITVYISPWTTFSPFSRPEPFISYISSPCARYLKHVAILIRGKARCGVSPVEVEEEAVLCAMKLAARKAGVSLTWVDSGLAGPEEWGDVVDLLGTADAQDGMMGLEASVAEKALLKGAFEPKQV</sequence>
<evidence type="ECO:0000313" key="1">
    <source>
        <dbReference type="EMBL" id="KAH7928375.1"/>
    </source>
</evidence>
<reference evidence="1" key="1">
    <citation type="journal article" date="2021" name="New Phytol.">
        <title>Evolutionary innovations through gain and loss of genes in the ectomycorrhizal Boletales.</title>
        <authorList>
            <person name="Wu G."/>
            <person name="Miyauchi S."/>
            <person name="Morin E."/>
            <person name="Kuo A."/>
            <person name="Drula E."/>
            <person name="Varga T."/>
            <person name="Kohler A."/>
            <person name="Feng B."/>
            <person name="Cao Y."/>
            <person name="Lipzen A."/>
            <person name="Daum C."/>
            <person name="Hundley H."/>
            <person name="Pangilinan J."/>
            <person name="Johnson J."/>
            <person name="Barry K."/>
            <person name="LaButti K."/>
            <person name="Ng V."/>
            <person name="Ahrendt S."/>
            <person name="Min B."/>
            <person name="Choi I.G."/>
            <person name="Park H."/>
            <person name="Plett J.M."/>
            <person name="Magnuson J."/>
            <person name="Spatafora J.W."/>
            <person name="Nagy L.G."/>
            <person name="Henrissat B."/>
            <person name="Grigoriev I.V."/>
            <person name="Yang Z.L."/>
            <person name="Xu J."/>
            <person name="Martin F.M."/>
        </authorList>
    </citation>
    <scope>NUCLEOTIDE SEQUENCE</scope>
    <source>
        <strain evidence="1">KUC20120723A-06</strain>
    </source>
</reference>
<dbReference type="Proteomes" id="UP000790709">
    <property type="component" value="Unassembled WGS sequence"/>
</dbReference>
<organism evidence="1 2">
    <name type="scientific">Leucogyrophana mollusca</name>
    <dbReference type="NCBI Taxonomy" id="85980"/>
    <lineage>
        <taxon>Eukaryota</taxon>
        <taxon>Fungi</taxon>
        <taxon>Dikarya</taxon>
        <taxon>Basidiomycota</taxon>
        <taxon>Agaricomycotina</taxon>
        <taxon>Agaricomycetes</taxon>
        <taxon>Agaricomycetidae</taxon>
        <taxon>Boletales</taxon>
        <taxon>Boletales incertae sedis</taxon>
        <taxon>Leucogyrophana</taxon>
    </lineage>
</organism>
<name>A0ACB8BR02_9AGAM</name>
<dbReference type="EMBL" id="MU266354">
    <property type="protein sequence ID" value="KAH7928375.1"/>
    <property type="molecule type" value="Genomic_DNA"/>
</dbReference>
<protein>
    <submittedName>
        <fullName evidence="1">Uncharacterized protein</fullName>
    </submittedName>
</protein>
<gene>
    <name evidence="1" type="ORF">BV22DRAFT_214946</name>
</gene>
<accession>A0ACB8BR02</accession>
<evidence type="ECO:0000313" key="2">
    <source>
        <dbReference type="Proteomes" id="UP000790709"/>
    </source>
</evidence>
<proteinExistence type="predicted"/>
<comment type="caution">
    <text evidence="1">The sequence shown here is derived from an EMBL/GenBank/DDBJ whole genome shotgun (WGS) entry which is preliminary data.</text>
</comment>
<keyword evidence="2" id="KW-1185">Reference proteome</keyword>